<protein>
    <recommendedName>
        <fullName evidence="2">Major capsid protein</fullName>
    </recommendedName>
</protein>
<proteinExistence type="predicted"/>
<dbReference type="Pfam" id="PF03864">
    <property type="entry name" value="Phage_cap_E"/>
    <property type="match status" value="1"/>
</dbReference>
<evidence type="ECO:0000313" key="1">
    <source>
        <dbReference type="EMBL" id="ABP69014.1"/>
    </source>
</evidence>
<reference evidence="1" key="1">
    <citation type="submission" date="2007-04" db="EMBL/GenBank/DDBJ databases">
        <title>Complete sequence of chromosome of Rhodobacter sphaeroides ATCC 17025.</title>
        <authorList>
            <consortium name="US DOE Joint Genome Institute"/>
            <person name="Copeland A."/>
            <person name="Lucas S."/>
            <person name="Lapidus A."/>
            <person name="Barry K."/>
            <person name="Detter J.C."/>
            <person name="Glavina del Rio T."/>
            <person name="Hammon N."/>
            <person name="Israni S."/>
            <person name="Dalin E."/>
            <person name="Tice H."/>
            <person name="Pitluck S."/>
            <person name="Chertkov O."/>
            <person name="Brettin T."/>
            <person name="Bruce D."/>
            <person name="Han C."/>
            <person name="Schmutz J."/>
            <person name="Larimer F."/>
            <person name="Land M."/>
            <person name="Hauser L."/>
            <person name="Kyrpides N."/>
            <person name="Kim E."/>
            <person name="Richardson P."/>
            <person name="Mackenzie C."/>
            <person name="Choudhary M."/>
            <person name="Donohue T.J."/>
            <person name="Kaplan S."/>
        </authorList>
    </citation>
    <scope>NUCLEOTIDE SEQUENCE [LARGE SCALE GENOMIC DNA]</scope>
    <source>
        <strain evidence="1">ATCC 17025</strain>
    </source>
</reference>
<sequence>MLDIFNGAAFTVTSLATAMREIKYVPSRIGALGIFETSSVSTTSIAVEKQDDGSLILVPSSPRGGPGQTIGGVSRTLQNLHVPHFQRNDAIMADAAQDVRQFGSEAALETVMGVVAEKARRHSQHFALTEEYHRLNVIKSGRLLDADGDVIFDYFAEFGETQPDEIDFDLDNAAPASGALRKKCTGVVRQIGEALGGLPSTGVMALMGSAFADDFYAHPEVRETFLGWQAAAELRGGTVAAGGNPVPLSFGGIVWEEYRGGGAVSVDADKCHIFPLGVPDLFKTVYAPADYIETVNTMGQRLYAKQWPMPNDKGVNLEFQMNALHYCTRPRVLIRGKRT</sequence>
<dbReference type="STRING" id="349102.Rsph17025_0103"/>
<name>A4WNQ0_CERS5</name>
<dbReference type="eggNOG" id="ENOG502Z7JG">
    <property type="taxonomic scope" value="Bacteria"/>
</dbReference>
<accession>A4WNQ0</accession>
<organism evidence="1">
    <name type="scientific">Cereibacter sphaeroides (strain ATCC 17025 / ATH 2.4.3)</name>
    <name type="common">Rhodobacter sphaeroides</name>
    <dbReference type="NCBI Taxonomy" id="349102"/>
    <lineage>
        <taxon>Bacteria</taxon>
        <taxon>Pseudomonadati</taxon>
        <taxon>Pseudomonadota</taxon>
        <taxon>Alphaproteobacteria</taxon>
        <taxon>Rhodobacterales</taxon>
        <taxon>Paracoccaceae</taxon>
        <taxon>Cereibacter</taxon>
    </lineage>
</organism>
<gene>
    <name evidence="1" type="ordered locus">Rsph17025_0103</name>
</gene>
<evidence type="ECO:0008006" key="2">
    <source>
        <dbReference type="Google" id="ProtNLM"/>
    </source>
</evidence>
<dbReference type="KEGG" id="rsq:Rsph17025_0103"/>
<dbReference type="HOGENOM" id="CLU_067025_0_0_5"/>
<dbReference type="InterPro" id="IPR005564">
    <property type="entry name" value="Major_capsid_GpE"/>
</dbReference>
<dbReference type="BioCyc" id="RSPH349102:G1G8M-104-MONOMER"/>
<dbReference type="AlphaFoldDB" id="A4WNQ0"/>
<dbReference type="EMBL" id="CP000661">
    <property type="protein sequence ID" value="ABP69014.1"/>
    <property type="molecule type" value="Genomic_DNA"/>
</dbReference>